<reference evidence="1 2" key="1">
    <citation type="journal article" date="2012" name="Eukaryot. Cell">
        <title>Draft genome sequence of Aspergillus oryzae strain 3.042.</title>
        <authorList>
            <person name="Zhao G."/>
            <person name="Yao Y."/>
            <person name="Qi W."/>
            <person name="Wang C."/>
            <person name="Hou L."/>
            <person name="Zeng B."/>
            <person name="Cao X."/>
        </authorList>
    </citation>
    <scope>NUCLEOTIDE SEQUENCE [LARGE SCALE GENOMIC DNA]</scope>
    <source>
        <strain evidence="1 2">3.042</strain>
    </source>
</reference>
<evidence type="ECO:0000313" key="2">
    <source>
        <dbReference type="Proteomes" id="UP000002812"/>
    </source>
</evidence>
<organism evidence="1 2">
    <name type="scientific">Aspergillus oryzae (strain 3.042)</name>
    <name type="common">Yellow koji mold</name>
    <dbReference type="NCBI Taxonomy" id="1160506"/>
    <lineage>
        <taxon>Eukaryota</taxon>
        <taxon>Fungi</taxon>
        <taxon>Dikarya</taxon>
        <taxon>Ascomycota</taxon>
        <taxon>Pezizomycotina</taxon>
        <taxon>Eurotiomycetes</taxon>
        <taxon>Eurotiomycetidae</taxon>
        <taxon>Eurotiales</taxon>
        <taxon>Aspergillaceae</taxon>
        <taxon>Aspergillus</taxon>
        <taxon>Aspergillus subgen. Circumdati</taxon>
    </lineage>
</organism>
<dbReference type="HOGENOM" id="CLU_1906311_0_0_1"/>
<gene>
    <name evidence="1" type="ORF">Ao3042_01487</name>
</gene>
<sequence length="151" mass="16030">MPEASTPLDCGNAFRSASSPTQQVNHAVVVTDNPVAACANGSVPGNLKAGFLDSTGRSVAGIRASAFVGKQHEVSRAVLGQIYTWKCGGGEGVIATDVMRKYLGNGEDPANMSLRRLMDATPVCISVWSYTWKDQTPHSNKEDVAIKVHAR</sequence>
<reference evidence="2" key="2">
    <citation type="submission" date="2012-06" db="EMBL/GenBank/DDBJ databases">
        <title>Comparative genomic analyses of Aspergillus oryzae 3.042 and A. oryzae RIB40 for soy-sauce fermentation.</title>
        <authorList>
            <person name="Zhao G."/>
            <person name="Hou L."/>
            <person name="Wang C."/>
            <person name="Cao X."/>
        </authorList>
    </citation>
    <scope>NUCLEOTIDE SEQUENCE [LARGE SCALE GENOMIC DNA]</scope>
    <source>
        <strain evidence="2">3.042</strain>
    </source>
</reference>
<dbReference type="EMBL" id="AKHY01000091">
    <property type="protein sequence ID" value="EIT81978.1"/>
    <property type="molecule type" value="Genomic_DNA"/>
</dbReference>
<proteinExistence type="predicted"/>
<comment type="caution">
    <text evidence="1">The sequence shown here is derived from an EMBL/GenBank/DDBJ whole genome shotgun (WGS) entry which is preliminary data.</text>
</comment>
<dbReference type="AlphaFoldDB" id="I8U5L9"/>
<evidence type="ECO:0000313" key="1">
    <source>
        <dbReference type="EMBL" id="EIT81978.1"/>
    </source>
</evidence>
<protein>
    <submittedName>
        <fullName evidence="1">Uncharacterized protein</fullName>
    </submittedName>
</protein>
<name>I8U5L9_ASPO3</name>
<accession>I8U5L9</accession>
<dbReference type="Proteomes" id="UP000002812">
    <property type="component" value="Unassembled WGS sequence"/>
</dbReference>